<dbReference type="SUPFAM" id="SSF47113">
    <property type="entry name" value="Histone-fold"/>
    <property type="match status" value="1"/>
</dbReference>
<comment type="subcellular location">
    <subcellularLocation>
        <location evidence="1">Nucleus</location>
    </subcellularLocation>
</comment>
<keyword evidence="5" id="KW-0539">Nucleus</keyword>
<evidence type="ECO:0000256" key="1">
    <source>
        <dbReference type="ARBA" id="ARBA00004123"/>
    </source>
</evidence>
<dbReference type="PANTHER" id="PTHR15138:SF14">
    <property type="entry name" value="TRANSCRIPTION INITIATION FACTOR TFIID SUBUNIT 4"/>
    <property type="match status" value="1"/>
</dbReference>
<dbReference type="STRING" id="283909.R7U252"/>
<evidence type="ECO:0000256" key="4">
    <source>
        <dbReference type="ARBA" id="ARBA00023163"/>
    </source>
</evidence>
<evidence type="ECO:0000313" key="10">
    <source>
        <dbReference type="Proteomes" id="UP000014760"/>
    </source>
</evidence>
<dbReference type="PANTHER" id="PTHR15138">
    <property type="entry name" value="TRANSCRIPTION INITIATION FACTOR TFIID SUBUNIT 4"/>
    <property type="match status" value="1"/>
</dbReference>
<dbReference type="InterPro" id="IPR045144">
    <property type="entry name" value="TAF4"/>
</dbReference>
<keyword evidence="10" id="KW-1185">Reference proteome</keyword>
<dbReference type="EMBL" id="KB306344">
    <property type="protein sequence ID" value="ELT99952.1"/>
    <property type="molecule type" value="Genomic_DNA"/>
</dbReference>
<feature type="region of interest" description="Disordered" evidence="6">
    <location>
        <begin position="109"/>
        <end position="134"/>
    </location>
</feature>
<reference evidence="8 10" key="2">
    <citation type="journal article" date="2013" name="Nature">
        <title>Insights into bilaterian evolution from three spiralian genomes.</title>
        <authorList>
            <person name="Simakov O."/>
            <person name="Marletaz F."/>
            <person name="Cho S.J."/>
            <person name="Edsinger-Gonzales E."/>
            <person name="Havlak P."/>
            <person name="Hellsten U."/>
            <person name="Kuo D.H."/>
            <person name="Larsson T."/>
            <person name="Lv J."/>
            <person name="Arendt D."/>
            <person name="Savage R."/>
            <person name="Osoegawa K."/>
            <person name="de Jong P."/>
            <person name="Grimwood J."/>
            <person name="Chapman J.A."/>
            <person name="Shapiro H."/>
            <person name="Aerts A."/>
            <person name="Otillar R.P."/>
            <person name="Terry A.Y."/>
            <person name="Boore J.L."/>
            <person name="Grigoriev I.V."/>
            <person name="Lindberg D.R."/>
            <person name="Seaver E.C."/>
            <person name="Weisblat D.A."/>
            <person name="Putnam N.H."/>
            <person name="Rokhsar D.S."/>
        </authorList>
    </citation>
    <scope>NUCLEOTIDE SEQUENCE</scope>
    <source>
        <strain evidence="8 10">I ESC-2004</strain>
    </source>
</reference>
<dbReference type="Proteomes" id="UP000014760">
    <property type="component" value="Unassembled WGS sequence"/>
</dbReference>
<name>R7U252_CAPTE</name>
<sequence length="539" mass="59480">MVLMRDPQGQLVMVQGQASTVLHPHATPSPGAQMPIRQQVSSGINRHPMIAPNVATTGAQQQQQQQQQQRQAPGMQPGAMGWCSSDWNLICSQRPQVQELSLYASPLGSQPTAKDCGQRANSHTGPHKLHTAASSGAEVVPAALPCALPEGGSPAPCPPLLTSFRPQKSLPLLRQSMISGKMKIDGIQAPPVQVLRQPPAPSPRMPTAIQARPTIQPSPIQGIRPGLPQHRPMQNHPMVMMQQQQQQQRLPLNKQVKAPSKMKPPLNAMAAAAQSKDKRKYDSLKDDDDINDVATMGGVNLTEESRNIMATSSDLLMGQMRSCKEEALLSSSALSARLTAIAKRQGLDDMSPDVVKLISHATEERLRFLLEKLAVVAEHRLEIYKMDKRYEVSKEVRPQIRFLEDLDKMEKKRHEEAERVVLLRAAKSRSKHEDPEHLKLKEKAKAMQQAELEQMRQREANLTALAAIGPRKKRKVDGPEGNAASPGASSSAAPGNFPAQRPGVARPRIKRVNLRDLIFVLEQEREMNKSSLLYKTFLK</sequence>
<evidence type="ECO:0000256" key="3">
    <source>
        <dbReference type="ARBA" id="ARBA00023015"/>
    </source>
</evidence>
<dbReference type="AlphaFoldDB" id="R7U252"/>
<keyword evidence="3" id="KW-0805">Transcription regulation</keyword>
<gene>
    <name evidence="8" type="ORF">CAPTEDRAFT_223724</name>
</gene>
<feature type="compositionally biased region" description="Low complexity" evidence="6">
    <location>
        <begin position="60"/>
        <end position="71"/>
    </location>
</feature>
<dbReference type="OrthoDB" id="21060at2759"/>
<dbReference type="Gene3D" id="1.10.20.10">
    <property type="entry name" value="Histone, subunit A"/>
    <property type="match status" value="1"/>
</dbReference>
<dbReference type="GO" id="GO:0046982">
    <property type="term" value="F:protein heterodimerization activity"/>
    <property type="evidence" value="ECO:0007669"/>
    <property type="project" value="InterPro"/>
</dbReference>
<dbReference type="EMBL" id="AMQN01009844">
    <property type="status" value="NOT_ANNOTATED_CDS"/>
    <property type="molecule type" value="Genomic_DNA"/>
</dbReference>
<keyword evidence="4" id="KW-0804">Transcription</keyword>
<dbReference type="GO" id="GO:0003677">
    <property type="term" value="F:DNA binding"/>
    <property type="evidence" value="ECO:0007669"/>
    <property type="project" value="TreeGrafter"/>
</dbReference>
<feature type="compositionally biased region" description="Basic and acidic residues" evidence="6">
    <location>
        <begin position="431"/>
        <end position="445"/>
    </location>
</feature>
<dbReference type="GO" id="GO:0005669">
    <property type="term" value="C:transcription factor TFIID complex"/>
    <property type="evidence" value="ECO:0007669"/>
    <property type="project" value="InterPro"/>
</dbReference>
<evidence type="ECO:0000313" key="8">
    <source>
        <dbReference type="EMBL" id="ELT99952.1"/>
    </source>
</evidence>
<dbReference type="OMA" id="QMRNANA"/>
<organism evidence="8">
    <name type="scientific">Capitella teleta</name>
    <name type="common">Polychaete worm</name>
    <dbReference type="NCBI Taxonomy" id="283909"/>
    <lineage>
        <taxon>Eukaryota</taxon>
        <taxon>Metazoa</taxon>
        <taxon>Spiralia</taxon>
        <taxon>Lophotrochozoa</taxon>
        <taxon>Annelida</taxon>
        <taxon>Polychaeta</taxon>
        <taxon>Sedentaria</taxon>
        <taxon>Scolecida</taxon>
        <taxon>Capitellidae</taxon>
        <taxon>Capitella</taxon>
    </lineage>
</organism>
<feature type="region of interest" description="Disordered" evidence="6">
    <location>
        <begin position="55"/>
        <end position="78"/>
    </location>
</feature>
<dbReference type="HOGENOM" id="CLU_505525_0_0_1"/>
<dbReference type="CDD" id="cd08045">
    <property type="entry name" value="HFD_TAF4"/>
    <property type="match status" value="1"/>
</dbReference>
<evidence type="ECO:0000259" key="7">
    <source>
        <dbReference type="Pfam" id="PF05236"/>
    </source>
</evidence>
<accession>R7U252</accession>
<dbReference type="Pfam" id="PF05236">
    <property type="entry name" value="TAF4"/>
    <property type="match status" value="1"/>
</dbReference>
<dbReference type="InterPro" id="IPR007900">
    <property type="entry name" value="TAF4_C"/>
</dbReference>
<evidence type="ECO:0000256" key="6">
    <source>
        <dbReference type="SAM" id="MobiDB-lite"/>
    </source>
</evidence>
<dbReference type="GO" id="GO:0006367">
    <property type="term" value="P:transcription initiation at RNA polymerase II promoter"/>
    <property type="evidence" value="ECO:0007669"/>
    <property type="project" value="TreeGrafter"/>
</dbReference>
<feature type="domain" description="Transcription initiation factor TFIID component TAF4 C-terminal" evidence="7">
    <location>
        <begin position="290"/>
        <end position="535"/>
    </location>
</feature>
<feature type="region of interest" description="Disordered" evidence="6">
    <location>
        <begin position="465"/>
        <end position="504"/>
    </location>
</feature>
<reference evidence="9" key="3">
    <citation type="submission" date="2015-06" db="UniProtKB">
        <authorList>
            <consortium name="EnsemblMetazoa"/>
        </authorList>
    </citation>
    <scope>IDENTIFICATION</scope>
</reference>
<feature type="compositionally biased region" description="Low complexity" evidence="6">
    <location>
        <begin position="479"/>
        <end position="499"/>
    </location>
</feature>
<evidence type="ECO:0000256" key="5">
    <source>
        <dbReference type="ARBA" id="ARBA00023242"/>
    </source>
</evidence>
<comment type="similarity">
    <text evidence="2">Belongs to the TAF4 family.</text>
</comment>
<protein>
    <recommendedName>
        <fullName evidence="7">Transcription initiation factor TFIID component TAF4 C-terminal domain-containing protein</fullName>
    </recommendedName>
</protein>
<proteinExistence type="inferred from homology"/>
<dbReference type="GO" id="GO:0016251">
    <property type="term" value="F:RNA polymerase II general transcription initiation factor activity"/>
    <property type="evidence" value="ECO:0007669"/>
    <property type="project" value="TreeGrafter"/>
</dbReference>
<evidence type="ECO:0000313" key="9">
    <source>
        <dbReference type="EnsemblMetazoa" id="CapteP223724"/>
    </source>
</evidence>
<dbReference type="InterPro" id="IPR009072">
    <property type="entry name" value="Histone-fold"/>
</dbReference>
<evidence type="ECO:0000256" key="2">
    <source>
        <dbReference type="ARBA" id="ARBA00006178"/>
    </source>
</evidence>
<dbReference type="EnsemblMetazoa" id="CapteT223724">
    <property type="protein sequence ID" value="CapteP223724"/>
    <property type="gene ID" value="CapteG223724"/>
</dbReference>
<dbReference type="FunFam" id="1.10.20.10:FF:000015">
    <property type="entry name" value="Transcription initiation factor TFIID subunit 4B"/>
    <property type="match status" value="1"/>
</dbReference>
<feature type="region of interest" description="Disordered" evidence="6">
    <location>
        <begin position="426"/>
        <end position="449"/>
    </location>
</feature>
<reference evidence="10" key="1">
    <citation type="submission" date="2012-12" db="EMBL/GenBank/DDBJ databases">
        <authorList>
            <person name="Hellsten U."/>
            <person name="Grimwood J."/>
            <person name="Chapman J.A."/>
            <person name="Shapiro H."/>
            <person name="Aerts A."/>
            <person name="Otillar R.P."/>
            <person name="Terry A.Y."/>
            <person name="Boore J.L."/>
            <person name="Simakov O."/>
            <person name="Marletaz F."/>
            <person name="Cho S.-J."/>
            <person name="Edsinger-Gonzales E."/>
            <person name="Havlak P."/>
            <person name="Kuo D.-H."/>
            <person name="Larsson T."/>
            <person name="Lv J."/>
            <person name="Arendt D."/>
            <person name="Savage R."/>
            <person name="Osoegawa K."/>
            <person name="de Jong P."/>
            <person name="Lindberg D.R."/>
            <person name="Seaver E.C."/>
            <person name="Weisblat D.A."/>
            <person name="Putnam N.H."/>
            <person name="Grigoriev I.V."/>
            <person name="Rokhsar D.S."/>
        </authorList>
    </citation>
    <scope>NUCLEOTIDE SEQUENCE</scope>
    <source>
        <strain evidence="10">I ESC-2004</strain>
    </source>
</reference>